<dbReference type="PANTHER" id="PTHR31956">
    <property type="entry name" value="NON-SPECIFIC PHOSPHOLIPASE C4-RELATED"/>
    <property type="match status" value="1"/>
</dbReference>
<dbReference type="InterPro" id="IPR017850">
    <property type="entry name" value="Alkaline_phosphatase_core_sf"/>
</dbReference>
<dbReference type="EMBL" id="JADIKD010000004">
    <property type="protein sequence ID" value="MFK2915638.1"/>
    <property type="molecule type" value="Genomic_DNA"/>
</dbReference>
<sequence>MSFGRKRFLPLVLGALVTGLAGVVSAQDTTPPEQDAHFRHDLPRAGVTPRSGVPGGIQMLHAPGDAQDRSNRTRTPIKHVILIIGENRTFDHVFATYTPPKGQSVHNLLSEGIVKADGTPGPNVALAQQWQATNTGAYSLAPTRTAPYAALPAMNTGGAPTQPYFASAAQAQAIEPGLPTGDYEQLASGGTGLPNHVLDTRFPSHLPNAPVDMSASLSYNDYANSPVHRFFQMWQQLDCSHMAATPANPSGCRNDLFPWVETSVGAGANGKPLPAGFNEQTTGEGSTAMQFLNMAKGDAPYFAELARTYALSDNFHQSVMGGTGANHIMLGFGSLIYYADANGRPTVPPSNQIENPDAQPGTNNWYVQDGYGGGSYVNCADDSQPGVDSIKDYLHGLPYRSFRGGDCQRGAYYLVNNYNPGYLGDGTPAPLGASQFTIPPTRQENLALLLTRHHVSWKYYGEGWGNGKENGEAGTYCNICNPFLYSTQVMTDPKLRQNNQDLNDLYTDIQNNTLPAVSIAKPDGILDGHPASSKLGVFEGYVKKIVDMAKANPDVWKDTAIMVTFDEGGGYWDSGYIQPIDFFGDGTRIPLLVISRYSTGGRVVHTYYDHVSFDKFVEANWRLHERISPRGRDNLPNPIALASNPYVPVNAPAIGNLMSMFDFGYARASDHEDDDDSDAQN</sequence>
<feature type="chain" id="PRO_5047071179" evidence="2">
    <location>
        <begin position="27"/>
        <end position="681"/>
    </location>
</feature>
<feature type="signal peptide" evidence="2">
    <location>
        <begin position="1"/>
        <end position="26"/>
    </location>
</feature>
<gene>
    <name evidence="3" type="ORF">ISS97_00070</name>
</gene>
<dbReference type="Pfam" id="PF04185">
    <property type="entry name" value="Phosphoesterase"/>
    <property type="match status" value="1"/>
</dbReference>
<evidence type="ECO:0000313" key="3">
    <source>
        <dbReference type="EMBL" id="MFK2915638.1"/>
    </source>
</evidence>
<evidence type="ECO:0000256" key="2">
    <source>
        <dbReference type="SAM" id="SignalP"/>
    </source>
</evidence>
<accession>A0ABW8K133</accession>
<protein>
    <submittedName>
        <fullName evidence="3">Phosphoesterase</fullName>
    </submittedName>
</protein>
<dbReference type="InterPro" id="IPR007312">
    <property type="entry name" value="Phosphoesterase"/>
</dbReference>
<reference evidence="3 4" key="1">
    <citation type="submission" date="2020-10" db="EMBL/GenBank/DDBJ databases">
        <title>Phylogeny of dyella-like bacteria.</title>
        <authorList>
            <person name="Fu J."/>
        </authorList>
    </citation>
    <scope>NUCLEOTIDE SEQUENCE [LARGE SCALE GENOMIC DNA]</scope>
    <source>
        <strain evidence="3 4">BB4</strain>
    </source>
</reference>
<dbReference type="PANTHER" id="PTHR31956:SF1">
    <property type="entry name" value="NON-SPECIFIC PHOSPHOLIPASE C1"/>
    <property type="match status" value="1"/>
</dbReference>
<dbReference type="Proteomes" id="UP001620408">
    <property type="component" value="Unassembled WGS sequence"/>
</dbReference>
<comment type="caution">
    <text evidence="3">The sequence shown here is derived from an EMBL/GenBank/DDBJ whole genome shotgun (WGS) entry which is preliminary data.</text>
</comment>
<evidence type="ECO:0000313" key="4">
    <source>
        <dbReference type="Proteomes" id="UP001620408"/>
    </source>
</evidence>
<dbReference type="Gene3D" id="3.40.720.10">
    <property type="entry name" value="Alkaline Phosphatase, subunit A"/>
    <property type="match status" value="1"/>
</dbReference>
<keyword evidence="4" id="KW-1185">Reference proteome</keyword>
<keyword evidence="2" id="KW-0732">Signal</keyword>
<evidence type="ECO:0000256" key="1">
    <source>
        <dbReference type="ARBA" id="ARBA00022801"/>
    </source>
</evidence>
<organism evidence="3 4">
    <name type="scientific">Dyella koreensis</name>
    <dbReference type="NCBI Taxonomy" id="311235"/>
    <lineage>
        <taxon>Bacteria</taxon>
        <taxon>Pseudomonadati</taxon>
        <taxon>Pseudomonadota</taxon>
        <taxon>Gammaproteobacteria</taxon>
        <taxon>Lysobacterales</taxon>
        <taxon>Rhodanobacteraceae</taxon>
        <taxon>Dyella</taxon>
    </lineage>
</organism>
<proteinExistence type="predicted"/>
<keyword evidence="1" id="KW-0378">Hydrolase</keyword>
<name>A0ABW8K133_9GAMM</name>